<keyword evidence="3" id="KW-0812">Transmembrane</keyword>
<evidence type="ECO:0000256" key="5">
    <source>
        <dbReference type="ARBA" id="ARBA00023065"/>
    </source>
</evidence>
<dbReference type="InterPro" id="IPR015683">
    <property type="entry name" value="Ionotropic_Glu_rcpt"/>
</dbReference>
<evidence type="ECO:0000256" key="4">
    <source>
        <dbReference type="ARBA" id="ARBA00022989"/>
    </source>
</evidence>
<dbReference type="OMA" id="VEIEERW"/>
<dbReference type="GO" id="GO:0015276">
    <property type="term" value="F:ligand-gated monoatomic ion channel activity"/>
    <property type="evidence" value="ECO:0007669"/>
    <property type="project" value="InterPro"/>
</dbReference>
<keyword evidence="8" id="KW-0325">Glycoprotein</keyword>
<evidence type="ECO:0000256" key="3">
    <source>
        <dbReference type="ARBA" id="ARBA00022692"/>
    </source>
</evidence>
<dbReference type="Gramene" id="KZM94709">
    <property type="protein sequence ID" value="KZM94709"/>
    <property type="gene ID" value="DCAR_017951"/>
</dbReference>
<dbReference type="InterPro" id="IPR001320">
    <property type="entry name" value="Iontro_rcpt_C"/>
</dbReference>
<evidence type="ECO:0000256" key="6">
    <source>
        <dbReference type="ARBA" id="ARBA00023136"/>
    </source>
</evidence>
<reference evidence="11" key="2">
    <citation type="submission" date="2022-03" db="EMBL/GenBank/DDBJ databases">
        <title>Draft title - Genomic analysis of global carrot germplasm unveils the trajectory of domestication and the origin of high carotenoid orange carrot.</title>
        <authorList>
            <person name="Iorizzo M."/>
            <person name="Ellison S."/>
            <person name="Senalik D."/>
            <person name="Macko-Podgorni A."/>
            <person name="Grzebelus D."/>
            <person name="Bostan H."/>
            <person name="Rolling W."/>
            <person name="Curaba J."/>
            <person name="Simon P."/>
        </authorList>
    </citation>
    <scope>NUCLEOTIDE SEQUENCE</scope>
    <source>
        <tissue evidence="11">Leaf</tissue>
    </source>
</reference>
<dbReference type="GO" id="GO:0016020">
    <property type="term" value="C:membrane"/>
    <property type="evidence" value="ECO:0007669"/>
    <property type="project" value="UniProtKB-SubCell"/>
</dbReference>
<sequence>MVVRVEPDRLKNMWIFLKPLSWDLWLTIVLAAVFIGFVLRMLERHVNPQRQLGMLFLFPLAALAFPERNMVGNKWAKFVLVVWLSMAYILMQSYTANLSSILTVSQLRPSADSPACAGYQRYSFVGDMLKKMNIKTRNYTSMKEYDDALSRGCKNGGVDVIFDEIPYVKLFLHKYGSKYQNISSKMDGTATGGFGFAFPTGSPLSKPISKAILDIMEEGKIQQMEKRYFGVVVALVCSECSSAISRFCNLHAVNISRVQSVEVTGYVSSDENEPQDSKEEAEILVQEESNDEQVVQPTNVHIDHGGE</sequence>
<dbReference type="Pfam" id="PF00060">
    <property type="entry name" value="Lig_chan"/>
    <property type="match status" value="1"/>
</dbReference>
<comment type="subcellular location">
    <subcellularLocation>
        <location evidence="1">Membrane</location>
        <topology evidence="1">Multi-pass membrane protein</topology>
    </subcellularLocation>
</comment>
<name>A0A161YM42_DAUCS</name>
<evidence type="ECO:0000256" key="8">
    <source>
        <dbReference type="ARBA" id="ARBA00023180"/>
    </source>
</evidence>
<proteinExistence type="predicted"/>
<keyword evidence="7" id="KW-0675">Receptor</keyword>
<dbReference type="PANTHER" id="PTHR18966">
    <property type="entry name" value="IONOTROPIC GLUTAMATE RECEPTOR"/>
    <property type="match status" value="1"/>
</dbReference>
<evidence type="ECO:0000256" key="2">
    <source>
        <dbReference type="ARBA" id="ARBA00022448"/>
    </source>
</evidence>
<dbReference type="Proteomes" id="UP000077755">
    <property type="component" value="Chromosome 5"/>
</dbReference>
<keyword evidence="9" id="KW-1071">Ligand-gated ion channel</keyword>
<dbReference type="AlphaFoldDB" id="A0A161YM42"/>
<dbReference type="SMART" id="SM00079">
    <property type="entry name" value="PBPe"/>
    <property type="match status" value="1"/>
</dbReference>
<keyword evidence="5" id="KW-0406">Ion transport</keyword>
<evidence type="ECO:0000256" key="9">
    <source>
        <dbReference type="ARBA" id="ARBA00023286"/>
    </source>
</evidence>
<keyword evidence="12" id="KW-1185">Reference proteome</keyword>
<dbReference type="SUPFAM" id="SSF53850">
    <property type="entry name" value="Periplasmic binding protein-like II"/>
    <property type="match status" value="1"/>
</dbReference>
<evidence type="ECO:0000256" key="10">
    <source>
        <dbReference type="ARBA" id="ARBA00023303"/>
    </source>
</evidence>
<keyword evidence="6" id="KW-0472">Membrane</keyword>
<evidence type="ECO:0000313" key="11">
    <source>
        <dbReference type="EMBL" id="WOH01178.1"/>
    </source>
</evidence>
<keyword evidence="10" id="KW-0407">Ion channel</keyword>
<keyword evidence="2" id="KW-0813">Transport</keyword>
<dbReference type="EMBL" id="CP093347">
    <property type="protein sequence ID" value="WOH01178.1"/>
    <property type="molecule type" value="Genomic_DNA"/>
</dbReference>
<dbReference type="Gene3D" id="1.10.287.70">
    <property type="match status" value="1"/>
</dbReference>
<protein>
    <submittedName>
        <fullName evidence="11">Uncharacterized protein</fullName>
    </submittedName>
</protein>
<evidence type="ECO:0000256" key="7">
    <source>
        <dbReference type="ARBA" id="ARBA00023170"/>
    </source>
</evidence>
<reference evidence="11" key="1">
    <citation type="journal article" date="2016" name="Nat. Genet.">
        <title>A high-quality carrot genome assembly provides new insights into carotenoid accumulation and asterid genome evolution.</title>
        <authorList>
            <person name="Iorizzo M."/>
            <person name="Ellison S."/>
            <person name="Senalik D."/>
            <person name="Zeng P."/>
            <person name="Satapoomin P."/>
            <person name="Huang J."/>
            <person name="Bowman M."/>
            <person name="Iovene M."/>
            <person name="Sanseverino W."/>
            <person name="Cavagnaro P."/>
            <person name="Yildiz M."/>
            <person name="Macko-Podgorni A."/>
            <person name="Moranska E."/>
            <person name="Grzebelus E."/>
            <person name="Grzebelus D."/>
            <person name="Ashrafi H."/>
            <person name="Zheng Z."/>
            <person name="Cheng S."/>
            <person name="Spooner D."/>
            <person name="Van Deynze A."/>
            <person name="Simon P."/>
        </authorList>
    </citation>
    <scope>NUCLEOTIDE SEQUENCE</scope>
    <source>
        <tissue evidence="11">Leaf</tissue>
    </source>
</reference>
<evidence type="ECO:0000256" key="1">
    <source>
        <dbReference type="ARBA" id="ARBA00004141"/>
    </source>
</evidence>
<gene>
    <name evidence="11" type="ORF">DCAR_0520559</name>
</gene>
<keyword evidence="4" id="KW-1133">Transmembrane helix</keyword>
<dbReference type="Gene3D" id="3.40.190.10">
    <property type="entry name" value="Periplasmic binding protein-like II"/>
    <property type="match status" value="1"/>
</dbReference>
<organism evidence="11 12">
    <name type="scientific">Daucus carota subsp. sativus</name>
    <name type="common">Carrot</name>
    <dbReference type="NCBI Taxonomy" id="79200"/>
    <lineage>
        <taxon>Eukaryota</taxon>
        <taxon>Viridiplantae</taxon>
        <taxon>Streptophyta</taxon>
        <taxon>Embryophyta</taxon>
        <taxon>Tracheophyta</taxon>
        <taxon>Spermatophyta</taxon>
        <taxon>Magnoliopsida</taxon>
        <taxon>eudicotyledons</taxon>
        <taxon>Gunneridae</taxon>
        <taxon>Pentapetalae</taxon>
        <taxon>asterids</taxon>
        <taxon>campanulids</taxon>
        <taxon>Apiales</taxon>
        <taxon>Apiaceae</taxon>
        <taxon>Apioideae</taxon>
        <taxon>Scandiceae</taxon>
        <taxon>Daucinae</taxon>
        <taxon>Daucus</taxon>
        <taxon>Daucus sect. Daucus</taxon>
    </lineage>
</organism>
<accession>A0A161YM42</accession>
<evidence type="ECO:0000313" key="12">
    <source>
        <dbReference type="Proteomes" id="UP000077755"/>
    </source>
</evidence>